<dbReference type="GO" id="GO:0005829">
    <property type="term" value="C:cytosol"/>
    <property type="evidence" value="ECO:0007669"/>
    <property type="project" value="UniProtKB-ARBA"/>
</dbReference>
<dbReference type="GO" id="GO:0030261">
    <property type="term" value="P:chromosome condensation"/>
    <property type="evidence" value="ECO:0007669"/>
    <property type="project" value="UniProtKB-KW"/>
</dbReference>
<dbReference type="SMART" id="SM00411">
    <property type="entry name" value="BHL"/>
    <property type="match status" value="1"/>
</dbReference>
<dbReference type="InterPro" id="IPR010992">
    <property type="entry name" value="IHF-like_DNA-bd_dom_sf"/>
</dbReference>
<keyword evidence="3" id="KW-0226">DNA condensation</keyword>
<dbReference type="PRINTS" id="PR01727">
    <property type="entry name" value="DNABINDINGHU"/>
</dbReference>
<dbReference type="GO" id="GO:1990178">
    <property type="term" value="C:HU-DNA complex"/>
    <property type="evidence" value="ECO:0007669"/>
    <property type="project" value="UniProtKB-ARBA"/>
</dbReference>
<evidence type="ECO:0000256" key="2">
    <source>
        <dbReference type="ARBA" id="ARBA00010529"/>
    </source>
</evidence>
<evidence type="ECO:0000256" key="5">
    <source>
        <dbReference type="RuleBase" id="RU003939"/>
    </source>
</evidence>
<comment type="function">
    <text evidence="1">Histone-like DNA-binding protein which is capable of wrapping DNA to stabilize it, and thus to prevent its denaturation under extreme environmental conditions.</text>
</comment>
<evidence type="ECO:0000256" key="1">
    <source>
        <dbReference type="ARBA" id="ARBA00003819"/>
    </source>
</evidence>
<dbReference type="CDD" id="cd13831">
    <property type="entry name" value="HU"/>
    <property type="match status" value="1"/>
</dbReference>
<gene>
    <name evidence="6" type="ORF">SAMN05216241_10240</name>
</gene>
<dbReference type="SUPFAM" id="SSF47729">
    <property type="entry name" value="IHF-like DNA-binding proteins"/>
    <property type="match status" value="1"/>
</dbReference>
<dbReference type="EMBL" id="FNCE01000002">
    <property type="protein sequence ID" value="SDF69574.1"/>
    <property type="molecule type" value="Genomic_DNA"/>
</dbReference>
<dbReference type="PANTHER" id="PTHR33175">
    <property type="entry name" value="DNA-BINDING PROTEIN HU"/>
    <property type="match status" value="1"/>
</dbReference>
<dbReference type="STRING" id="1082479.SAMN05216241_10240"/>
<keyword evidence="7" id="KW-1185">Reference proteome</keyword>
<dbReference type="Pfam" id="PF00216">
    <property type="entry name" value="Bac_DNA_binding"/>
    <property type="match status" value="1"/>
</dbReference>
<dbReference type="Proteomes" id="UP000199415">
    <property type="component" value="Unassembled WGS sequence"/>
</dbReference>
<dbReference type="InterPro" id="IPR000119">
    <property type="entry name" value="Hist_DNA-bd"/>
</dbReference>
<dbReference type="AlphaFoldDB" id="A0A1G7N6E5"/>
<dbReference type="FunFam" id="4.10.520.10:FF:000001">
    <property type="entry name" value="DNA-binding protein HU"/>
    <property type="match status" value="1"/>
</dbReference>
<dbReference type="GO" id="GO:0042802">
    <property type="term" value="F:identical protein binding"/>
    <property type="evidence" value="ECO:0007669"/>
    <property type="project" value="UniProtKB-ARBA"/>
</dbReference>
<dbReference type="GO" id="GO:0006351">
    <property type="term" value="P:DNA-templated transcription"/>
    <property type="evidence" value="ECO:0007669"/>
    <property type="project" value="UniProtKB-ARBA"/>
</dbReference>
<accession>A0A1G7N6E5</accession>
<evidence type="ECO:0000256" key="4">
    <source>
        <dbReference type="ARBA" id="ARBA00023125"/>
    </source>
</evidence>
<dbReference type="PANTHER" id="PTHR33175:SF3">
    <property type="entry name" value="DNA-BINDING PROTEIN HU-BETA"/>
    <property type="match status" value="1"/>
</dbReference>
<dbReference type="InterPro" id="IPR020816">
    <property type="entry name" value="Histone-like_DNA-bd_CS"/>
</dbReference>
<keyword evidence="4 6" id="KW-0238">DNA-binding</keyword>
<dbReference type="GO" id="GO:0003677">
    <property type="term" value="F:DNA binding"/>
    <property type="evidence" value="ECO:0007669"/>
    <property type="project" value="UniProtKB-KW"/>
</dbReference>
<dbReference type="GO" id="GO:0030527">
    <property type="term" value="F:structural constituent of chromatin"/>
    <property type="evidence" value="ECO:0007669"/>
    <property type="project" value="InterPro"/>
</dbReference>
<evidence type="ECO:0000313" key="6">
    <source>
        <dbReference type="EMBL" id="SDF69574.1"/>
    </source>
</evidence>
<reference evidence="6 7" key="1">
    <citation type="submission" date="2016-10" db="EMBL/GenBank/DDBJ databases">
        <authorList>
            <person name="de Groot N.N."/>
        </authorList>
    </citation>
    <scope>NUCLEOTIDE SEQUENCE [LARGE SCALE GENOMIC DNA]</scope>
    <source>
        <strain evidence="6 7">DSM 25584</strain>
    </source>
</reference>
<protein>
    <submittedName>
        <fullName evidence="6">DNA-binding protein HU-beta</fullName>
    </submittedName>
</protein>
<name>A0A1G7N6E5_9PROT</name>
<sequence>MELGGFDVNKNELIDAVSKKTGLTKADTAKAVDSVFDEITDSLKQGDEVRLVGFGTFSVSTRAASEGRNPRTGETIEIPETKQPKFKAGKALKDAVN</sequence>
<dbReference type="Gene3D" id="4.10.520.10">
    <property type="entry name" value="IHF-like DNA-binding proteins"/>
    <property type="match status" value="1"/>
</dbReference>
<comment type="similarity">
    <text evidence="2 5">Belongs to the bacterial histone-like protein family.</text>
</comment>
<dbReference type="GO" id="GO:0006270">
    <property type="term" value="P:DNA replication initiation"/>
    <property type="evidence" value="ECO:0007669"/>
    <property type="project" value="UniProtKB-ARBA"/>
</dbReference>
<dbReference type="GO" id="GO:1990103">
    <property type="term" value="C:DnaA-HU complex"/>
    <property type="evidence" value="ECO:0007669"/>
    <property type="project" value="UniProtKB-ARBA"/>
</dbReference>
<proteinExistence type="inferred from homology"/>
<evidence type="ECO:0000313" key="7">
    <source>
        <dbReference type="Proteomes" id="UP000199415"/>
    </source>
</evidence>
<organism evidence="6 7">
    <name type="scientific">Limimonas halophila</name>
    <dbReference type="NCBI Taxonomy" id="1082479"/>
    <lineage>
        <taxon>Bacteria</taxon>
        <taxon>Pseudomonadati</taxon>
        <taxon>Pseudomonadota</taxon>
        <taxon>Alphaproteobacteria</taxon>
        <taxon>Rhodospirillales</taxon>
        <taxon>Rhodovibrionaceae</taxon>
        <taxon>Limimonas</taxon>
    </lineage>
</organism>
<evidence type="ECO:0000256" key="3">
    <source>
        <dbReference type="ARBA" id="ARBA00023067"/>
    </source>
</evidence>
<dbReference type="PROSITE" id="PS00045">
    <property type="entry name" value="HISTONE_LIKE"/>
    <property type="match status" value="1"/>
</dbReference>